<keyword evidence="2" id="KW-1185">Reference proteome</keyword>
<evidence type="ECO:0000313" key="1">
    <source>
        <dbReference type="EMBL" id="BAZ00046.1"/>
    </source>
</evidence>
<evidence type="ECO:0000313" key="2">
    <source>
        <dbReference type="Proteomes" id="UP000218785"/>
    </source>
</evidence>
<reference evidence="1 2" key="1">
    <citation type="submission" date="2017-06" db="EMBL/GenBank/DDBJ databases">
        <title>Genome sequencing of cyanobaciteial culture collection at National Institute for Environmental Studies (NIES).</title>
        <authorList>
            <person name="Hirose Y."/>
            <person name="Shimura Y."/>
            <person name="Fujisawa T."/>
            <person name="Nakamura Y."/>
            <person name="Kawachi M."/>
        </authorList>
    </citation>
    <scope>NUCLEOTIDE SEQUENCE [LARGE SCALE GENOMIC DNA]</scope>
    <source>
        <strain evidence="1 2">NIES-37</strain>
    </source>
</reference>
<organism evidence="1 2">
    <name type="scientific">Tolypothrix tenuis PCC 7101</name>
    <dbReference type="NCBI Taxonomy" id="231146"/>
    <lineage>
        <taxon>Bacteria</taxon>
        <taxon>Bacillati</taxon>
        <taxon>Cyanobacteriota</taxon>
        <taxon>Cyanophyceae</taxon>
        <taxon>Nostocales</taxon>
        <taxon>Tolypothrichaceae</taxon>
        <taxon>Tolypothrix</taxon>
    </lineage>
</organism>
<gene>
    <name evidence="1" type="ORF">NIES37_40290</name>
</gene>
<dbReference type="KEGG" id="ttq:NIES37_40290"/>
<dbReference type="Proteomes" id="UP000218785">
    <property type="component" value="Chromosome"/>
</dbReference>
<sequence>MRVSDFCGAYPIEAGIASPHSVKIIADWGISLIPDGVYFHITLHKNVPLQVG</sequence>
<name>A0A1Z4N2X7_9CYAN</name>
<dbReference type="AlphaFoldDB" id="A0A1Z4N2X7"/>
<dbReference type="EMBL" id="AP018248">
    <property type="protein sequence ID" value="BAZ00046.1"/>
    <property type="molecule type" value="Genomic_DNA"/>
</dbReference>
<accession>A0A1Z4N2X7</accession>
<protein>
    <submittedName>
        <fullName evidence="1">Uncharacterized protein</fullName>
    </submittedName>
</protein>
<proteinExistence type="predicted"/>